<name>A0AAN6A7U3_CLODI</name>
<gene>
    <name evidence="1" type="ORF">KRM00_003917</name>
</gene>
<reference evidence="1" key="1">
    <citation type="journal article" date="2018" name="Genome Biol.">
        <title>SKESA: strategic k-mer extension for scrupulous assemblies.</title>
        <authorList>
            <person name="Souvorov A."/>
            <person name="Agarwala R."/>
            <person name="Lipman D.J."/>
        </authorList>
    </citation>
    <scope>NUCLEOTIDE SEQUENCE</scope>
    <source>
        <strain evidence="1">HN1000</strain>
    </source>
</reference>
<accession>A0AAN6A7U3</accession>
<dbReference type="Proteomes" id="UP000878956">
    <property type="component" value="Unassembled WGS sequence"/>
</dbReference>
<sequence>MEYINRICVESEKIIVDFNEEFCKTLLEGNESQSIERIVTVFEILNYDSPQFFKDMSDSLIRKSVKLLKRLYGDDATLIDLNDLVCNSNGIGQKMINEFSKLPAKNPSEQKENEEIAIWFLTDYYSGVTGKRKGIIGKRKGTSTYEHCLGVRSQMSKLIF</sequence>
<organism evidence="1 2">
    <name type="scientific">Clostridioides difficile</name>
    <name type="common">Peptoclostridium difficile</name>
    <dbReference type="NCBI Taxonomy" id="1496"/>
    <lineage>
        <taxon>Bacteria</taxon>
        <taxon>Bacillati</taxon>
        <taxon>Bacillota</taxon>
        <taxon>Clostridia</taxon>
        <taxon>Peptostreptococcales</taxon>
        <taxon>Peptostreptococcaceae</taxon>
        <taxon>Clostridioides</taxon>
    </lineage>
</organism>
<comment type="caution">
    <text evidence="1">The sequence shown here is derived from an EMBL/GenBank/DDBJ whole genome shotgun (WGS) entry which is preliminary data.</text>
</comment>
<dbReference type="EMBL" id="DAEPXK010000076">
    <property type="protein sequence ID" value="HBH1544368.1"/>
    <property type="molecule type" value="Genomic_DNA"/>
</dbReference>
<proteinExistence type="predicted"/>
<evidence type="ECO:0000313" key="2">
    <source>
        <dbReference type="Proteomes" id="UP000878956"/>
    </source>
</evidence>
<reference evidence="1" key="2">
    <citation type="submission" date="2021-06" db="EMBL/GenBank/DDBJ databases">
        <authorList>
            <consortium name="NCBI Pathogen Detection Project"/>
        </authorList>
    </citation>
    <scope>NUCLEOTIDE SEQUENCE</scope>
    <source>
        <strain evidence="1">HN1000</strain>
    </source>
</reference>
<protein>
    <submittedName>
        <fullName evidence="1">Conjugal transfer protein TraG</fullName>
    </submittedName>
</protein>
<dbReference type="RefSeq" id="WP_009899202.1">
    <property type="nucleotide sequence ID" value="NZ_FUQT01000003.1"/>
</dbReference>
<dbReference type="AlphaFoldDB" id="A0AAN6A7U3"/>
<evidence type="ECO:0000313" key="1">
    <source>
        <dbReference type="EMBL" id="HBH1544368.1"/>
    </source>
</evidence>